<dbReference type="EMBL" id="SGXC01000002">
    <property type="protein sequence ID" value="RZS81131.1"/>
    <property type="molecule type" value="Genomic_DNA"/>
</dbReference>
<comment type="caution">
    <text evidence="2">The sequence shown here is derived from an EMBL/GenBank/DDBJ whole genome shotgun (WGS) entry which is preliminary data.</text>
</comment>
<keyword evidence="3" id="KW-1185">Reference proteome</keyword>
<dbReference type="Proteomes" id="UP000292445">
    <property type="component" value="Unassembled WGS sequence"/>
</dbReference>
<name>A0A4Q7NDJ1_9BURK</name>
<organism evidence="2 3">
    <name type="scientific">Pigmentiphaga kullae</name>
    <dbReference type="NCBI Taxonomy" id="151784"/>
    <lineage>
        <taxon>Bacteria</taxon>
        <taxon>Pseudomonadati</taxon>
        <taxon>Pseudomonadota</taxon>
        <taxon>Betaproteobacteria</taxon>
        <taxon>Burkholderiales</taxon>
        <taxon>Alcaligenaceae</taxon>
        <taxon>Pigmentiphaga</taxon>
    </lineage>
</organism>
<evidence type="ECO:0000313" key="3">
    <source>
        <dbReference type="Proteomes" id="UP000292445"/>
    </source>
</evidence>
<dbReference type="AlphaFoldDB" id="A0A4Q7NDJ1"/>
<accession>A0A4Q7NDJ1</accession>
<gene>
    <name evidence="2" type="ORF">EV675_3749</name>
</gene>
<dbReference type="RefSeq" id="WP_165404652.1">
    <property type="nucleotide sequence ID" value="NZ_SGXC01000002.1"/>
</dbReference>
<feature type="chain" id="PRO_5020397471" evidence="1">
    <location>
        <begin position="23"/>
        <end position="556"/>
    </location>
</feature>
<dbReference type="PROSITE" id="PS51257">
    <property type="entry name" value="PROKAR_LIPOPROTEIN"/>
    <property type="match status" value="1"/>
</dbReference>
<proteinExistence type="predicted"/>
<reference evidence="2 3" key="1">
    <citation type="submission" date="2019-02" db="EMBL/GenBank/DDBJ databases">
        <title>Genomic Encyclopedia of Type Strains, Phase IV (KMG-IV): sequencing the most valuable type-strain genomes for metagenomic binning, comparative biology and taxonomic classification.</title>
        <authorList>
            <person name="Goeker M."/>
        </authorList>
    </citation>
    <scope>NUCLEOTIDE SEQUENCE [LARGE SCALE GENOMIC DNA]</scope>
    <source>
        <strain evidence="2 3">K24</strain>
    </source>
</reference>
<dbReference type="InterPro" id="IPR019501">
    <property type="entry name" value="Peptidase_M30_hyicolysin"/>
</dbReference>
<evidence type="ECO:0000256" key="1">
    <source>
        <dbReference type="SAM" id="SignalP"/>
    </source>
</evidence>
<evidence type="ECO:0000313" key="2">
    <source>
        <dbReference type="EMBL" id="RZS81131.1"/>
    </source>
</evidence>
<dbReference type="Pfam" id="PF10460">
    <property type="entry name" value="Peptidase_M30"/>
    <property type="match status" value="1"/>
</dbReference>
<sequence length="556" mass="61635">MLPRLHARPLRVLSLLSILALAACGGGEDGSGPVPPPPETVPQLAVDCSGPHCGAVDAHRYAGSGIGVWQYTNDTDDRVEVPVRIDGIPGKDVHLSYVNQSDARQKLPPLELFLRSPYAAAAASAALLRAAGPAPDPAESRLPHAPYDMRALPRPRMKTASGPALASMAAAASHRVGDTKQWWVNDFSYRDDAKALRPTTLRRTFRVDGADPRTLNIWVEDAVTDAGVLTDEALDQLQERIRTTYDRVTRIAGPIWNATPYEDIIGAGEDLNVVIVERMEVLGYVSFSDTYVRHYYPDLPYIQQSNEALAVYMHARTIYAPDDVYTDFIQNFSHELTHLVFWFYRGILGGNEYNFDSWLNETVAEAMKDLVYHPDDPAPSDTAARFRSWMIWGRYGSFNCDLRDMYPIPSPDRACYGYNTVNSLAAYLMRQYGVDLFVSLLNDYSSTDTFEILDHSLRQVGGDGFKAMLRRFGSSAALFPAAASPAGFGYPERHEHEISLVPLDGASYADITALPASVPLYLEPYGFFPFVRPRIQGSYSETLLVPPRSSLSIVIR</sequence>
<feature type="signal peptide" evidence="1">
    <location>
        <begin position="1"/>
        <end position="22"/>
    </location>
</feature>
<protein>
    <submittedName>
        <fullName evidence="2">Peptidase M30-like protein</fullName>
    </submittedName>
</protein>
<keyword evidence="1" id="KW-0732">Signal</keyword>